<keyword evidence="5" id="KW-1185">Reference proteome</keyword>
<dbReference type="InterPro" id="IPR051158">
    <property type="entry name" value="Metallophosphoesterase_sf"/>
</dbReference>
<reference evidence="4 5" key="1">
    <citation type="submission" date="2024-03" db="EMBL/GenBank/DDBJ databases">
        <title>Human intestinal bacterial collection.</title>
        <authorList>
            <person name="Pauvert C."/>
            <person name="Hitch T.C.A."/>
            <person name="Clavel T."/>
        </authorList>
    </citation>
    <scope>NUCLEOTIDE SEQUENCE [LARGE SCALE GENOMIC DNA]</scope>
    <source>
        <strain evidence="4 5">CLA-AA-H185</strain>
    </source>
</reference>
<proteinExistence type="predicted"/>
<dbReference type="EMBL" id="JBBMEX010000002">
    <property type="protein sequence ID" value="MEQ2556675.1"/>
    <property type="molecule type" value="Genomic_DNA"/>
</dbReference>
<dbReference type="InterPro" id="IPR029052">
    <property type="entry name" value="Metallo-depent_PP-like"/>
</dbReference>
<evidence type="ECO:0000259" key="3">
    <source>
        <dbReference type="Pfam" id="PF00149"/>
    </source>
</evidence>
<dbReference type="RefSeq" id="WP_353529673.1">
    <property type="nucleotide sequence ID" value="NZ_JBBMEX010000002.1"/>
</dbReference>
<sequence>MSKKSRSKVKSRMISLIVFVLLACLAVYIYHGLQAPLTVTTYNYHNKKIPSAFSDYTIVQISDLHCKNFGKNQSELISKIKAAKPDMIALTGDIVDEDHDSISSVEDLLKGIKDLAPIYFVTGNHELTSLAATQYQELLALFQKYGVTDLDNDSVKLKKGGQSITLYGRQYFSQYLTDSLPIASDKDFDILLYHGSDNFKEIAPYHYDLILSGHAHGGIVRLPIWGGIFGNDGTFFPEYAGGEYTIGDATLISSRGLGDASIPRFNNPPELVVIKLNP</sequence>
<accession>A0ABV1HB22</accession>
<dbReference type="SUPFAM" id="SSF56300">
    <property type="entry name" value="Metallo-dependent phosphatases"/>
    <property type="match status" value="1"/>
</dbReference>
<evidence type="ECO:0000256" key="2">
    <source>
        <dbReference type="ARBA" id="ARBA00022801"/>
    </source>
</evidence>
<comment type="caution">
    <text evidence="4">The sequence shown here is derived from an EMBL/GenBank/DDBJ whole genome shotgun (WGS) entry which is preliminary data.</text>
</comment>
<dbReference type="Proteomes" id="UP001454489">
    <property type="component" value="Unassembled WGS sequence"/>
</dbReference>
<organism evidence="4 5">
    <name type="scientific">Maccoyibacter intestinihominis</name>
    <dbReference type="NCBI Taxonomy" id="3133499"/>
    <lineage>
        <taxon>Bacteria</taxon>
        <taxon>Bacillati</taxon>
        <taxon>Bacillota</taxon>
        <taxon>Clostridia</taxon>
        <taxon>Lachnospirales</taxon>
        <taxon>Lachnospiraceae</taxon>
        <taxon>Maccoyibacter</taxon>
    </lineage>
</organism>
<dbReference type="PROSITE" id="PS51257">
    <property type="entry name" value="PROKAR_LIPOPROTEIN"/>
    <property type="match status" value="1"/>
</dbReference>
<evidence type="ECO:0000313" key="4">
    <source>
        <dbReference type="EMBL" id="MEQ2556675.1"/>
    </source>
</evidence>
<dbReference type="InterPro" id="IPR004843">
    <property type="entry name" value="Calcineurin-like_PHP"/>
</dbReference>
<keyword evidence="2" id="KW-0378">Hydrolase</keyword>
<dbReference type="Pfam" id="PF00149">
    <property type="entry name" value="Metallophos"/>
    <property type="match status" value="1"/>
</dbReference>
<keyword evidence="1" id="KW-0479">Metal-binding</keyword>
<gene>
    <name evidence="4" type="ORF">WMO43_02100</name>
</gene>
<dbReference type="PANTHER" id="PTHR31302:SF31">
    <property type="entry name" value="PHOSPHODIESTERASE YAEI"/>
    <property type="match status" value="1"/>
</dbReference>
<evidence type="ECO:0000256" key="1">
    <source>
        <dbReference type="ARBA" id="ARBA00022723"/>
    </source>
</evidence>
<feature type="domain" description="Calcineurin-like phosphoesterase" evidence="3">
    <location>
        <begin position="57"/>
        <end position="217"/>
    </location>
</feature>
<evidence type="ECO:0000313" key="5">
    <source>
        <dbReference type="Proteomes" id="UP001454489"/>
    </source>
</evidence>
<name>A0ABV1HB22_9FIRM</name>
<dbReference type="PANTHER" id="PTHR31302">
    <property type="entry name" value="TRANSMEMBRANE PROTEIN WITH METALLOPHOSPHOESTERASE DOMAIN-RELATED"/>
    <property type="match status" value="1"/>
</dbReference>
<protein>
    <submittedName>
        <fullName evidence="4">Metallophosphoesterase</fullName>
    </submittedName>
</protein>
<dbReference type="Gene3D" id="3.60.21.10">
    <property type="match status" value="1"/>
</dbReference>